<gene>
    <name evidence="1" type="ORF">NITHO_5920003</name>
</gene>
<dbReference type="Proteomes" id="UP000004221">
    <property type="component" value="Unassembled WGS sequence"/>
</dbReference>
<accession>I4EMC9</accession>
<dbReference type="AlphaFoldDB" id="I4EMC9"/>
<protein>
    <submittedName>
        <fullName evidence="1">Uncharacterized protein</fullName>
    </submittedName>
</protein>
<evidence type="ECO:0000313" key="2">
    <source>
        <dbReference type="Proteomes" id="UP000004221"/>
    </source>
</evidence>
<proteinExistence type="predicted"/>
<keyword evidence="2" id="KW-1185">Reference proteome</keyword>
<organism evidence="1 2">
    <name type="scientific">Nitrolancea hollandica Lb</name>
    <dbReference type="NCBI Taxonomy" id="1129897"/>
    <lineage>
        <taxon>Bacteria</taxon>
        <taxon>Pseudomonadati</taxon>
        <taxon>Thermomicrobiota</taxon>
        <taxon>Thermomicrobia</taxon>
        <taxon>Sphaerobacterales</taxon>
        <taxon>Sphaerobacterineae</taxon>
        <taxon>Sphaerobacteraceae</taxon>
        <taxon>Nitrolancea</taxon>
    </lineage>
</organism>
<sequence>MTDYLRDKSSFREFALWFAHVAYTHQVPPGAEITVKVDGPSVRRQWFNIRYKDGRTERENLVNRDDLIDWEKIVAASAENRATIRDYDEE</sequence>
<name>I4EMC9_9BACT</name>
<reference evidence="1 2" key="1">
    <citation type="journal article" date="2012" name="ISME J.">
        <title>Nitrification expanded: discovery, physiology and genomics of a nitrite-oxidizing bacterium from the phylum Chloroflexi.</title>
        <authorList>
            <person name="Sorokin D.Y."/>
            <person name="Lucker S."/>
            <person name="Vejmelkova D."/>
            <person name="Kostrikina N.A."/>
            <person name="Kleerebezem R."/>
            <person name="Rijpstra W.I."/>
            <person name="Damste J.S."/>
            <person name="Le Paslier D."/>
            <person name="Muyzer G."/>
            <person name="Wagner M."/>
            <person name="van Loosdrecht M.C."/>
            <person name="Daims H."/>
        </authorList>
    </citation>
    <scope>NUCLEOTIDE SEQUENCE [LARGE SCALE GENOMIC DNA]</scope>
    <source>
        <strain evidence="2">none</strain>
    </source>
</reference>
<comment type="caution">
    <text evidence="1">The sequence shown here is derived from an EMBL/GenBank/DDBJ whole genome shotgun (WGS) entry which is preliminary data.</text>
</comment>
<dbReference type="EMBL" id="CAGS01000548">
    <property type="protein sequence ID" value="CCF85842.1"/>
    <property type="molecule type" value="Genomic_DNA"/>
</dbReference>
<dbReference type="RefSeq" id="WP_008481088.1">
    <property type="nucleotide sequence ID" value="NZ_CAGS01000548.1"/>
</dbReference>
<evidence type="ECO:0000313" key="1">
    <source>
        <dbReference type="EMBL" id="CCF85842.1"/>
    </source>
</evidence>